<evidence type="ECO:0008006" key="7">
    <source>
        <dbReference type="Google" id="ProtNLM"/>
    </source>
</evidence>
<evidence type="ECO:0000313" key="6">
    <source>
        <dbReference type="Proteomes" id="UP000006462"/>
    </source>
</evidence>
<keyword evidence="6" id="KW-1185">Reference proteome</keyword>
<sequence length="218" mass="25283">MGFTSMLYFRFNHTAKMFHVEQRAPFLEGLFGEKQRVKRHWIVGAERSAPSPEKRCSTWNIRRLEGRPADVLPMENFLFVKKRYKRLINTDYYWIIFVEHRMKRRRESLFCFWDGRIFACGSPGGVRITTTVLQVISNVIDHKMPINKAVSAPRVHMQWLPDELRVEPMNGLSGGTVDSLLSMGYSLPLKSYMGDVNAILIDPESGEMTGSHDSRHEF</sequence>
<keyword evidence="3" id="KW-0378">Hydrolase</keyword>
<evidence type="ECO:0000313" key="5">
    <source>
        <dbReference type="EMBL" id="EFB91163.1"/>
    </source>
</evidence>
<dbReference type="Proteomes" id="UP000006462">
    <property type="component" value="Unassembled WGS sequence"/>
</dbReference>
<name>A0ABM9ZW89_9BACT</name>
<keyword evidence="4" id="KW-0865">Zymogen</keyword>
<dbReference type="InterPro" id="IPR051792">
    <property type="entry name" value="GGT_bact"/>
</dbReference>
<organism evidence="5 6">
    <name type="scientific">Pyramidobacter piscolens W5455</name>
    <dbReference type="NCBI Taxonomy" id="352165"/>
    <lineage>
        <taxon>Bacteria</taxon>
        <taxon>Thermotogati</taxon>
        <taxon>Synergistota</taxon>
        <taxon>Synergistia</taxon>
        <taxon>Synergistales</taxon>
        <taxon>Dethiosulfovibrionaceae</taxon>
        <taxon>Pyramidobacter</taxon>
    </lineage>
</organism>
<evidence type="ECO:0000256" key="3">
    <source>
        <dbReference type="ARBA" id="ARBA00022801"/>
    </source>
</evidence>
<accession>A0ABM9ZW89</accession>
<dbReference type="PANTHER" id="PTHR43199">
    <property type="entry name" value="GLUTATHIONE HYDROLASE"/>
    <property type="match status" value="1"/>
</dbReference>
<gene>
    <name evidence="5" type="ORF">HMPREF7215_1631</name>
</gene>
<evidence type="ECO:0000256" key="2">
    <source>
        <dbReference type="ARBA" id="ARBA00022679"/>
    </source>
</evidence>
<dbReference type="InterPro" id="IPR029055">
    <property type="entry name" value="Ntn_hydrolases_N"/>
</dbReference>
<comment type="similarity">
    <text evidence="1">Belongs to the gamma-glutamyltransferase family.</text>
</comment>
<evidence type="ECO:0000256" key="4">
    <source>
        <dbReference type="ARBA" id="ARBA00023145"/>
    </source>
</evidence>
<dbReference type="InterPro" id="IPR043137">
    <property type="entry name" value="GGT_ssub_C"/>
</dbReference>
<comment type="caution">
    <text evidence="5">The sequence shown here is derived from an EMBL/GenBank/DDBJ whole genome shotgun (WGS) entry which is preliminary data.</text>
</comment>
<dbReference type="Pfam" id="PF01019">
    <property type="entry name" value="G_glu_transpept"/>
    <property type="match status" value="1"/>
</dbReference>
<dbReference type="EMBL" id="ADFP01000049">
    <property type="protein sequence ID" value="EFB91163.1"/>
    <property type="molecule type" value="Genomic_DNA"/>
</dbReference>
<keyword evidence="2" id="KW-0808">Transferase</keyword>
<evidence type="ECO:0000256" key="1">
    <source>
        <dbReference type="ARBA" id="ARBA00009381"/>
    </source>
</evidence>
<reference evidence="5 6" key="1">
    <citation type="submission" date="2009-12" db="EMBL/GenBank/DDBJ databases">
        <authorList>
            <person name="Shrivastava S."/>
            <person name="Madupu R."/>
            <person name="Durkin A.S."/>
            <person name="Torralba M."/>
            <person name="Methe B."/>
            <person name="Sutton G.G."/>
            <person name="Strausberg R.L."/>
            <person name="Nelson K.E."/>
        </authorList>
    </citation>
    <scope>NUCLEOTIDE SEQUENCE [LARGE SCALE GENOMIC DNA]</scope>
    <source>
        <strain evidence="5 6">W5455</strain>
    </source>
</reference>
<proteinExistence type="inferred from homology"/>
<dbReference type="Gene3D" id="3.60.20.40">
    <property type="match status" value="1"/>
</dbReference>
<dbReference type="PANTHER" id="PTHR43199:SF1">
    <property type="entry name" value="GLUTATHIONE HYDROLASE PROENZYME"/>
    <property type="match status" value="1"/>
</dbReference>
<dbReference type="SUPFAM" id="SSF56235">
    <property type="entry name" value="N-terminal nucleophile aminohydrolases (Ntn hydrolases)"/>
    <property type="match status" value="1"/>
</dbReference>
<protein>
    <recommendedName>
        <fullName evidence="7">Gamma-glutamyltransferase</fullName>
    </recommendedName>
</protein>